<evidence type="ECO:0000313" key="2">
    <source>
        <dbReference type="Proteomes" id="UP001076464"/>
    </source>
</evidence>
<organism evidence="1 2">
    <name type="scientific">Roseateles hydrophilus</name>
    <dbReference type="NCBI Taxonomy" id="2975054"/>
    <lineage>
        <taxon>Bacteria</taxon>
        <taxon>Pseudomonadati</taxon>
        <taxon>Pseudomonadota</taxon>
        <taxon>Betaproteobacteria</taxon>
        <taxon>Burkholderiales</taxon>
        <taxon>Sphaerotilaceae</taxon>
        <taxon>Roseateles</taxon>
    </lineage>
</organism>
<gene>
    <name evidence="1" type="primary">mutY</name>
    <name evidence="1" type="ORF">NYO99_18730</name>
</gene>
<dbReference type="Proteomes" id="UP001076464">
    <property type="component" value="Unassembled WGS sequence"/>
</dbReference>
<evidence type="ECO:0000313" key="1">
    <source>
        <dbReference type="EMBL" id="MCY4747016.1"/>
    </source>
</evidence>
<protein>
    <submittedName>
        <fullName evidence="1">A/G-specific adenine glycosylase</fullName>
    </submittedName>
</protein>
<dbReference type="EMBL" id="JAPPUY010000005">
    <property type="protein sequence ID" value="MCY4747016.1"/>
    <property type="molecule type" value="Genomic_DNA"/>
</dbReference>
<keyword evidence="2" id="KW-1185">Reference proteome</keyword>
<sequence>MPEALIEDFGKTVVAWQKRHGRHTLPWQNTRDPYRVWLSEVMLQQTQVTTVLGYYERFLARWPRVTDLAAATLDEVLAQWAGLGYYSRARNLHACAKAVAELHGGEFPRSAAGLQTLPGIGRSTAAAIAAFCFAERVAILDGNVKRVLSRVLAYEGDLASSAAEKKLWDHATALLPAHEVDRYTQGLMDLGATVCGARSPDCLICPVQPLCRGQQQGDPTRFPIKTKKLKRSQRENWWLWVERQGQVLLQQRPATGVWAGLWTLPMFDDEASARAALPGSAVEPLPRIQHALTHFDWVLHTLRAQEPARLLSEGTWVARERLGDYALPAPLKRLIDGG</sequence>
<proteinExistence type="predicted"/>
<reference evidence="1" key="1">
    <citation type="submission" date="2022-08" db="EMBL/GenBank/DDBJ databases">
        <title>Genome sequencing of Pelomonas sp. UHG3.</title>
        <authorList>
            <person name="So Y."/>
        </authorList>
    </citation>
    <scope>NUCLEOTIDE SEQUENCE</scope>
    <source>
        <strain evidence="1">UHG3</strain>
    </source>
</reference>
<accession>A0ACC6CF33</accession>
<name>A0ACC6CF33_9BURK</name>
<comment type="caution">
    <text evidence="1">The sequence shown here is derived from an EMBL/GenBank/DDBJ whole genome shotgun (WGS) entry which is preliminary data.</text>
</comment>